<gene>
    <name evidence="1" type="ORF">FPHYL_2986</name>
</gene>
<dbReference type="InterPro" id="IPR021514">
    <property type="entry name" value="DUF3176"/>
</dbReference>
<reference evidence="1 2" key="1">
    <citation type="submission" date="2020-05" db="EMBL/GenBank/DDBJ databases">
        <title>Identification and distribution of gene clusters putatively required for synthesis of sphingolipid metabolism inhibitors in phylogenetically diverse species of the filamentous fungus Fusarium.</title>
        <authorList>
            <person name="Kim H.-S."/>
            <person name="Busman M."/>
            <person name="Brown D.W."/>
            <person name="Divon H."/>
            <person name="Uhlig S."/>
            <person name="Proctor R.H."/>
        </authorList>
    </citation>
    <scope>NUCLEOTIDE SEQUENCE [LARGE SCALE GENOMIC DNA]</scope>
    <source>
        <strain evidence="1 2">NRRL 13617</strain>
    </source>
</reference>
<accession>A0A8H5K7R0</accession>
<dbReference type="EMBL" id="JAAOAQ010000091">
    <property type="protein sequence ID" value="KAF5568052.1"/>
    <property type="molecule type" value="Genomic_DNA"/>
</dbReference>
<keyword evidence="2" id="KW-1185">Reference proteome</keyword>
<dbReference type="Pfam" id="PF11374">
    <property type="entry name" value="DUF3176"/>
    <property type="match status" value="1"/>
</dbReference>
<dbReference type="PANTHER" id="PTHR35394">
    <property type="entry name" value="DUF3176 DOMAIN-CONTAINING PROTEIN"/>
    <property type="match status" value="1"/>
</dbReference>
<evidence type="ECO:0000313" key="2">
    <source>
        <dbReference type="Proteomes" id="UP000582016"/>
    </source>
</evidence>
<dbReference type="PANTHER" id="PTHR35394:SF5">
    <property type="entry name" value="DUF3176 DOMAIN-CONTAINING PROTEIN"/>
    <property type="match status" value="1"/>
</dbReference>
<protein>
    <submittedName>
        <fullName evidence="1">Uncharacterized protein</fullName>
    </submittedName>
</protein>
<name>A0A8H5K7R0_9HYPO</name>
<evidence type="ECO:0000313" key="1">
    <source>
        <dbReference type="EMBL" id="KAF5568052.1"/>
    </source>
</evidence>
<proteinExistence type="predicted"/>
<organism evidence="1 2">
    <name type="scientific">Fusarium phyllophilum</name>
    <dbReference type="NCBI Taxonomy" id="47803"/>
    <lineage>
        <taxon>Eukaryota</taxon>
        <taxon>Fungi</taxon>
        <taxon>Dikarya</taxon>
        <taxon>Ascomycota</taxon>
        <taxon>Pezizomycotina</taxon>
        <taxon>Sordariomycetes</taxon>
        <taxon>Hypocreomycetidae</taxon>
        <taxon>Hypocreales</taxon>
        <taxon>Nectriaceae</taxon>
        <taxon>Fusarium</taxon>
        <taxon>Fusarium fujikuroi species complex</taxon>
    </lineage>
</organism>
<dbReference type="OrthoDB" id="5376804at2759"/>
<dbReference type="AlphaFoldDB" id="A0A8H5K7R0"/>
<sequence>MVIIAFELLAQVKWDCISVTFRPLPQLQLFENASRGVYGSVRLLPLVALRQPVALGATVVAILSLGIGSFTQQSIQTYQQRQSVPNKRGSATITIAKIANDYRLMNLDPVLMRPGF</sequence>
<comment type="caution">
    <text evidence="1">The sequence shown here is derived from an EMBL/GenBank/DDBJ whole genome shotgun (WGS) entry which is preliminary data.</text>
</comment>
<dbReference type="Proteomes" id="UP000582016">
    <property type="component" value="Unassembled WGS sequence"/>
</dbReference>